<keyword evidence="5" id="KW-1015">Disulfide bond</keyword>
<name>A0ABV0MV81_9TELE</name>
<keyword evidence="3" id="KW-0272">Extracellular matrix</keyword>
<evidence type="ECO:0000313" key="8">
    <source>
        <dbReference type="EMBL" id="MEQ2162343.1"/>
    </source>
</evidence>
<evidence type="ECO:0000256" key="2">
    <source>
        <dbReference type="ARBA" id="ARBA00022525"/>
    </source>
</evidence>
<dbReference type="Proteomes" id="UP001476798">
    <property type="component" value="Unassembled WGS sequence"/>
</dbReference>
<evidence type="ECO:0000256" key="3">
    <source>
        <dbReference type="ARBA" id="ARBA00022530"/>
    </source>
</evidence>
<feature type="chain" id="PRO_5046317623" description="EMI domain-containing protein" evidence="6">
    <location>
        <begin position="20"/>
        <end position="143"/>
    </location>
</feature>
<comment type="caution">
    <text evidence="8">The sequence shown here is derived from an EMBL/GenBank/DDBJ whole genome shotgun (WGS) entry which is preliminary data.</text>
</comment>
<dbReference type="InterPro" id="IPR050392">
    <property type="entry name" value="Collagen/C1q_domain"/>
</dbReference>
<organism evidence="8 9">
    <name type="scientific">Goodea atripinnis</name>
    <dbReference type="NCBI Taxonomy" id="208336"/>
    <lineage>
        <taxon>Eukaryota</taxon>
        <taxon>Metazoa</taxon>
        <taxon>Chordata</taxon>
        <taxon>Craniata</taxon>
        <taxon>Vertebrata</taxon>
        <taxon>Euteleostomi</taxon>
        <taxon>Actinopterygii</taxon>
        <taxon>Neopterygii</taxon>
        <taxon>Teleostei</taxon>
        <taxon>Neoteleostei</taxon>
        <taxon>Acanthomorphata</taxon>
        <taxon>Ovalentaria</taxon>
        <taxon>Atherinomorphae</taxon>
        <taxon>Cyprinodontiformes</taxon>
        <taxon>Goodeidae</taxon>
        <taxon>Goodea</taxon>
    </lineage>
</organism>
<protein>
    <recommendedName>
        <fullName evidence="7">EMI domain-containing protein</fullName>
    </recommendedName>
</protein>
<dbReference type="Pfam" id="PF07546">
    <property type="entry name" value="EMI"/>
    <property type="match status" value="1"/>
</dbReference>
<dbReference type="EMBL" id="JAHRIO010011610">
    <property type="protein sequence ID" value="MEQ2162343.1"/>
    <property type="molecule type" value="Genomic_DNA"/>
</dbReference>
<sequence>MKPGLHFLSFLLTFPLISGSPFQYNMFQGNPYSAPETRQRNKNWCAYVVHKNVSCAVVGGTESFAQPAFLPCPPEQPNCAQQVIYQTHFRPTYKIGFKTVTELQWRCCPGYQGHDCMEVKDMKLLQIERLPHASSNSGYSNPQ</sequence>
<evidence type="ECO:0000259" key="7">
    <source>
        <dbReference type="PROSITE" id="PS51041"/>
    </source>
</evidence>
<evidence type="ECO:0000256" key="5">
    <source>
        <dbReference type="ARBA" id="ARBA00023157"/>
    </source>
</evidence>
<dbReference type="InterPro" id="IPR011489">
    <property type="entry name" value="EMI_domain"/>
</dbReference>
<keyword evidence="2" id="KW-0964">Secreted</keyword>
<proteinExistence type="predicted"/>
<evidence type="ECO:0000256" key="6">
    <source>
        <dbReference type="SAM" id="SignalP"/>
    </source>
</evidence>
<feature type="signal peptide" evidence="6">
    <location>
        <begin position="1"/>
        <end position="19"/>
    </location>
</feature>
<accession>A0ABV0MV81</accession>
<evidence type="ECO:0000256" key="4">
    <source>
        <dbReference type="ARBA" id="ARBA00022729"/>
    </source>
</evidence>
<dbReference type="PANTHER" id="PTHR15427:SF5">
    <property type="entry name" value="EMILIN-2"/>
    <property type="match status" value="1"/>
</dbReference>
<keyword evidence="4 6" id="KW-0732">Signal</keyword>
<feature type="non-terminal residue" evidence="8">
    <location>
        <position position="143"/>
    </location>
</feature>
<reference evidence="8 9" key="1">
    <citation type="submission" date="2021-06" db="EMBL/GenBank/DDBJ databases">
        <authorList>
            <person name="Palmer J.M."/>
        </authorList>
    </citation>
    <scope>NUCLEOTIDE SEQUENCE [LARGE SCALE GENOMIC DNA]</scope>
    <source>
        <strain evidence="8 9">GA_2019</strain>
        <tissue evidence="8">Muscle</tissue>
    </source>
</reference>
<evidence type="ECO:0000313" key="9">
    <source>
        <dbReference type="Proteomes" id="UP001476798"/>
    </source>
</evidence>
<feature type="domain" description="EMI" evidence="7">
    <location>
        <begin position="41"/>
        <end position="118"/>
    </location>
</feature>
<evidence type="ECO:0000256" key="1">
    <source>
        <dbReference type="ARBA" id="ARBA00004498"/>
    </source>
</evidence>
<dbReference type="PANTHER" id="PTHR15427">
    <property type="entry name" value="EMILIN ELASTIN MICROFIBRIL INTERFACE-LOCATED PROTEIN ELASTIN MICROFIBRIL INTERFACER"/>
    <property type="match status" value="1"/>
</dbReference>
<keyword evidence="9" id="KW-1185">Reference proteome</keyword>
<comment type="subcellular location">
    <subcellularLocation>
        <location evidence="1">Secreted</location>
        <location evidence="1">Extracellular space</location>
        <location evidence="1">Extracellular matrix</location>
    </subcellularLocation>
</comment>
<dbReference type="PROSITE" id="PS51041">
    <property type="entry name" value="EMI"/>
    <property type="match status" value="1"/>
</dbReference>
<gene>
    <name evidence="8" type="ORF">GOODEAATRI_018726</name>
</gene>